<feature type="domain" description="D-alanyl-D-alanine carboxypeptidase-like core" evidence="1">
    <location>
        <begin position="25"/>
        <end position="176"/>
    </location>
</feature>
<dbReference type="CDD" id="cd14847">
    <property type="entry name" value="DD-carboxypeptidase_like"/>
    <property type="match status" value="1"/>
</dbReference>
<dbReference type="Gene3D" id="3.30.1380.10">
    <property type="match status" value="1"/>
</dbReference>
<evidence type="ECO:0000313" key="2">
    <source>
        <dbReference type="EMBL" id="GGA82239.1"/>
    </source>
</evidence>
<dbReference type="Proteomes" id="UP000619743">
    <property type="component" value="Unassembled WGS sequence"/>
</dbReference>
<accession>A0A8J2U6N9</accession>
<dbReference type="Pfam" id="PF02557">
    <property type="entry name" value="VanY"/>
    <property type="match status" value="1"/>
</dbReference>
<protein>
    <submittedName>
        <fullName evidence="2">Carboxypeptidase</fullName>
    </submittedName>
</protein>
<dbReference type="OrthoDB" id="9792074at2"/>
<dbReference type="PANTHER" id="PTHR34385:SF1">
    <property type="entry name" value="PEPTIDOGLYCAN L-ALANYL-D-GLUTAMATE ENDOPEPTIDASE CWLK"/>
    <property type="match status" value="1"/>
</dbReference>
<dbReference type="EMBL" id="BMDX01000013">
    <property type="protein sequence ID" value="GGA82239.1"/>
    <property type="molecule type" value="Genomic_DNA"/>
</dbReference>
<dbReference type="InterPro" id="IPR052179">
    <property type="entry name" value="DD-CPase-like"/>
</dbReference>
<keyword evidence="2" id="KW-0378">Hydrolase</keyword>
<proteinExistence type="predicted"/>
<dbReference type="SUPFAM" id="SSF55166">
    <property type="entry name" value="Hedgehog/DD-peptidase"/>
    <property type="match status" value="1"/>
</dbReference>
<organism evidence="2 3">
    <name type="scientific">Neiella marina</name>
    <dbReference type="NCBI Taxonomy" id="508461"/>
    <lineage>
        <taxon>Bacteria</taxon>
        <taxon>Pseudomonadati</taxon>
        <taxon>Pseudomonadota</taxon>
        <taxon>Gammaproteobacteria</taxon>
        <taxon>Alteromonadales</taxon>
        <taxon>Echinimonadaceae</taxon>
        <taxon>Neiella</taxon>
    </lineage>
</organism>
<evidence type="ECO:0000313" key="3">
    <source>
        <dbReference type="Proteomes" id="UP000619743"/>
    </source>
</evidence>
<dbReference type="AlphaFoldDB" id="A0A8J2U6N9"/>
<keyword evidence="2" id="KW-0121">Carboxypeptidase</keyword>
<comment type="caution">
    <text evidence="2">The sequence shown here is derived from an EMBL/GenBank/DDBJ whole genome shotgun (WGS) entry which is preliminary data.</text>
</comment>
<dbReference type="RefSeq" id="WP_087506181.1">
    <property type="nucleotide sequence ID" value="NZ_BMDX01000013.1"/>
</dbReference>
<dbReference type="GO" id="GO:0006508">
    <property type="term" value="P:proteolysis"/>
    <property type="evidence" value="ECO:0007669"/>
    <property type="project" value="InterPro"/>
</dbReference>
<dbReference type="GO" id="GO:0004180">
    <property type="term" value="F:carboxypeptidase activity"/>
    <property type="evidence" value="ECO:0007669"/>
    <property type="project" value="UniProtKB-KW"/>
</dbReference>
<keyword evidence="2" id="KW-0645">Protease</keyword>
<dbReference type="InterPro" id="IPR009045">
    <property type="entry name" value="Zn_M74/Hedgehog-like"/>
</dbReference>
<reference evidence="3" key="1">
    <citation type="journal article" date="2019" name="Int. J. Syst. Evol. Microbiol.">
        <title>The Global Catalogue of Microorganisms (GCM) 10K type strain sequencing project: providing services to taxonomists for standard genome sequencing and annotation.</title>
        <authorList>
            <consortium name="The Broad Institute Genomics Platform"/>
            <consortium name="The Broad Institute Genome Sequencing Center for Infectious Disease"/>
            <person name="Wu L."/>
            <person name="Ma J."/>
        </authorList>
    </citation>
    <scope>NUCLEOTIDE SEQUENCE [LARGE SCALE GENOMIC DNA]</scope>
    <source>
        <strain evidence="3">CGMCC 1.10130</strain>
    </source>
</reference>
<keyword evidence="3" id="KW-1185">Reference proteome</keyword>
<name>A0A8J2U6N9_9GAMM</name>
<dbReference type="PANTHER" id="PTHR34385">
    <property type="entry name" value="D-ALANYL-D-ALANINE CARBOXYPEPTIDASE"/>
    <property type="match status" value="1"/>
</dbReference>
<sequence length="225" mass="25437">MTELQTAHWLGLDSSHLSPIDDHHGLMQPTKQAWLAMVEAAANDGLTLNLVSSYRSFGRQQVIWDNKFNGHRPVLDDHNVPVAMAQLTELEKILAIMRFSALPGTSRHHWGTDLDVYSKPLQQQPLQLVASEYQSGGPQFQTHQWLQQRAHEFDFFFPYSDDLGGVACEPWHLSHRPMAEKVESMRQPEAILDAIVNANVAGQKTIAANFDTLFARFVSPISRLR</sequence>
<evidence type="ECO:0000259" key="1">
    <source>
        <dbReference type="Pfam" id="PF02557"/>
    </source>
</evidence>
<gene>
    <name evidence="2" type="ORF">GCM10011369_25260</name>
</gene>
<dbReference type="InterPro" id="IPR003709">
    <property type="entry name" value="VanY-like_core_dom"/>
</dbReference>